<accession>A0A9Q3GV10</accession>
<gene>
    <name evidence="2" type="ORF">O181_019724</name>
</gene>
<evidence type="ECO:0000313" key="2">
    <source>
        <dbReference type="EMBL" id="MBW0480009.1"/>
    </source>
</evidence>
<dbReference type="EMBL" id="AVOT02005799">
    <property type="protein sequence ID" value="MBW0480009.1"/>
    <property type="molecule type" value="Genomic_DNA"/>
</dbReference>
<dbReference type="Proteomes" id="UP000765509">
    <property type="component" value="Unassembled WGS sequence"/>
</dbReference>
<feature type="compositionally biased region" description="Basic and acidic residues" evidence="1">
    <location>
        <begin position="44"/>
        <end position="54"/>
    </location>
</feature>
<feature type="region of interest" description="Disordered" evidence="1">
    <location>
        <begin position="1"/>
        <end position="101"/>
    </location>
</feature>
<sequence>MNFPNHNAYDQPIGGSSSGPDQLEQMNHEVSKHDEVIDALMQQAEDKDEAKHNPWESNDPQTKGQSTHFQNWLPQGPLPRSNTPKTTFKPKRSYTPNPKSTISVNFSPVQMLMKDSPRDFKYTKEALYVHIKLLWDILTPSAPDEQLLKESYQRFSTAEEVQTVAQNSQGAKLISKAQVQTLQDAQAGKRKIGPNIINMQDFYITYIHAMLAKLGIRIWAPDLQEAPNSLYNEACCIVALMTF</sequence>
<comment type="caution">
    <text evidence="2">The sequence shown here is derived from an EMBL/GenBank/DDBJ whole genome shotgun (WGS) entry which is preliminary data.</text>
</comment>
<dbReference type="AlphaFoldDB" id="A0A9Q3GV10"/>
<organism evidence="2 3">
    <name type="scientific">Austropuccinia psidii MF-1</name>
    <dbReference type="NCBI Taxonomy" id="1389203"/>
    <lineage>
        <taxon>Eukaryota</taxon>
        <taxon>Fungi</taxon>
        <taxon>Dikarya</taxon>
        <taxon>Basidiomycota</taxon>
        <taxon>Pucciniomycotina</taxon>
        <taxon>Pucciniomycetes</taxon>
        <taxon>Pucciniales</taxon>
        <taxon>Sphaerophragmiaceae</taxon>
        <taxon>Austropuccinia</taxon>
    </lineage>
</organism>
<reference evidence="2" key="1">
    <citation type="submission" date="2021-03" db="EMBL/GenBank/DDBJ databases">
        <title>Draft genome sequence of rust myrtle Austropuccinia psidii MF-1, a brazilian biotype.</title>
        <authorList>
            <person name="Quecine M.C."/>
            <person name="Pachon D.M.R."/>
            <person name="Bonatelli M.L."/>
            <person name="Correr F.H."/>
            <person name="Franceschini L.M."/>
            <person name="Leite T.F."/>
            <person name="Margarido G.R.A."/>
            <person name="Almeida C.A."/>
            <person name="Ferrarezi J.A."/>
            <person name="Labate C.A."/>
        </authorList>
    </citation>
    <scope>NUCLEOTIDE SEQUENCE</scope>
    <source>
        <strain evidence="2">MF-1</strain>
    </source>
</reference>
<evidence type="ECO:0000256" key="1">
    <source>
        <dbReference type="SAM" id="MobiDB-lite"/>
    </source>
</evidence>
<feature type="compositionally biased region" description="Polar residues" evidence="1">
    <location>
        <begin position="55"/>
        <end position="73"/>
    </location>
</feature>
<evidence type="ECO:0000313" key="3">
    <source>
        <dbReference type="Proteomes" id="UP000765509"/>
    </source>
</evidence>
<protein>
    <submittedName>
        <fullName evidence="2">Uncharacterized protein</fullName>
    </submittedName>
</protein>
<feature type="compositionally biased region" description="Basic and acidic residues" evidence="1">
    <location>
        <begin position="26"/>
        <end position="36"/>
    </location>
</feature>
<keyword evidence="3" id="KW-1185">Reference proteome</keyword>
<name>A0A9Q3GV10_9BASI</name>
<dbReference type="OrthoDB" id="2505488at2759"/>
<proteinExistence type="predicted"/>